<dbReference type="Proteomes" id="UP000625711">
    <property type="component" value="Unassembled WGS sequence"/>
</dbReference>
<proteinExistence type="predicted"/>
<dbReference type="EMBL" id="JAACXV010000413">
    <property type="protein sequence ID" value="KAF7277829.1"/>
    <property type="molecule type" value="Genomic_DNA"/>
</dbReference>
<evidence type="ECO:0000313" key="2">
    <source>
        <dbReference type="Proteomes" id="UP000625711"/>
    </source>
</evidence>
<accession>A0A834MGR5</accession>
<dbReference type="AlphaFoldDB" id="A0A834MGR5"/>
<sequence>MNTSNNSFSKLYFNLAVSRNYRGRTRQRDDFGERAQSPFFPRSNSLFGTRTVIKRTRSRKERRRSRTGSLCVIKKPASIRGPERCMSLTAFLPARESVRGEGCGAALTTGTSLTKTRPPDGIYRPSGAFEVPVRLICLR</sequence>
<comment type="caution">
    <text evidence="1">The sequence shown here is derived from an EMBL/GenBank/DDBJ whole genome shotgun (WGS) entry which is preliminary data.</text>
</comment>
<evidence type="ECO:0000313" key="1">
    <source>
        <dbReference type="EMBL" id="KAF7277829.1"/>
    </source>
</evidence>
<keyword evidence="2" id="KW-1185">Reference proteome</keyword>
<protein>
    <submittedName>
        <fullName evidence="1">Uncharacterized protein</fullName>
    </submittedName>
</protein>
<name>A0A834MGR5_RHYFE</name>
<reference evidence="1" key="1">
    <citation type="submission" date="2020-08" db="EMBL/GenBank/DDBJ databases">
        <title>Genome sequencing and assembly of the red palm weevil Rhynchophorus ferrugineus.</title>
        <authorList>
            <person name="Dias G.B."/>
            <person name="Bergman C.M."/>
            <person name="Manee M."/>
        </authorList>
    </citation>
    <scope>NUCLEOTIDE SEQUENCE</scope>
    <source>
        <strain evidence="1">AA-2017</strain>
        <tissue evidence="1">Whole larva</tissue>
    </source>
</reference>
<organism evidence="1 2">
    <name type="scientific">Rhynchophorus ferrugineus</name>
    <name type="common">Red palm weevil</name>
    <name type="synonym">Curculio ferrugineus</name>
    <dbReference type="NCBI Taxonomy" id="354439"/>
    <lineage>
        <taxon>Eukaryota</taxon>
        <taxon>Metazoa</taxon>
        <taxon>Ecdysozoa</taxon>
        <taxon>Arthropoda</taxon>
        <taxon>Hexapoda</taxon>
        <taxon>Insecta</taxon>
        <taxon>Pterygota</taxon>
        <taxon>Neoptera</taxon>
        <taxon>Endopterygota</taxon>
        <taxon>Coleoptera</taxon>
        <taxon>Polyphaga</taxon>
        <taxon>Cucujiformia</taxon>
        <taxon>Curculionidae</taxon>
        <taxon>Dryophthorinae</taxon>
        <taxon>Rhynchophorus</taxon>
    </lineage>
</organism>
<gene>
    <name evidence="1" type="ORF">GWI33_009245</name>
</gene>